<evidence type="ECO:0000313" key="2">
    <source>
        <dbReference type="EMBL" id="KZX19858.1"/>
    </source>
</evidence>
<evidence type="ECO:0000256" key="1">
    <source>
        <dbReference type="SAM" id="MobiDB-lite"/>
    </source>
</evidence>
<organism evidence="2 3">
    <name type="scientific">Rathayibacter tanaceti</name>
    <dbReference type="NCBI Taxonomy" id="1671680"/>
    <lineage>
        <taxon>Bacteria</taxon>
        <taxon>Bacillati</taxon>
        <taxon>Actinomycetota</taxon>
        <taxon>Actinomycetes</taxon>
        <taxon>Micrococcales</taxon>
        <taxon>Microbacteriaceae</taxon>
        <taxon>Rathayibacter</taxon>
    </lineage>
</organism>
<dbReference type="AlphaFoldDB" id="A0A162GMC6"/>
<name>A0A162GMC6_9MICO</name>
<keyword evidence="3" id="KW-1185">Reference proteome</keyword>
<feature type="compositionally biased region" description="Low complexity" evidence="1">
    <location>
        <begin position="112"/>
        <end position="126"/>
    </location>
</feature>
<sequence>MSAPVEGSGGRAPGCGATAVGVLLGVGSAVGAAVGGVVGCAVGAAVGVSVGSGLGAGFFSASIAEVSAASEAVTNAMAFEVMPSASWLMLSMSSAAEWYWGSWVMPAVPPNSATSSSVLTSSAPVKSPEEGMPTEMKPS</sequence>
<gene>
    <name evidence="2" type="ORF">ACH61_03038</name>
</gene>
<dbReference type="EMBL" id="LIIN01000186">
    <property type="protein sequence ID" value="KZX19858.1"/>
    <property type="molecule type" value="Genomic_DNA"/>
</dbReference>
<comment type="caution">
    <text evidence="2">The sequence shown here is derived from an EMBL/GenBank/DDBJ whole genome shotgun (WGS) entry which is preliminary data.</text>
</comment>
<evidence type="ECO:0000313" key="3">
    <source>
        <dbReference type="Proteomes" id="UP000076717"/>
    </source>
</evidence>
<proteinExistence type="predicted"/>
<protein>
    <submittedName>
        <fullName evidence="2">Uncharacterized protein</fullName>
    </submittedName>
</protein>
<feature type="region of interest" description="Disordered" evidence="1">
    <location>
        <begin position="112"/>
        <end position="139"/>
    </location>
</feature>
<dbReference type="Proteomes" id="UP000076717">
    <property type="component" value="Unassembled WGS sequence"/>
</dbReference>
<reference evidence="2 3" key="1">
    <citation type="submission" date="2015-08" db="EMBL/GenBank/DDBJ databases">
        <title>Draft Genome Sequence of Rathayibacter sp. Strain VKM Ac-2596 Isolated from Leaf Gall Induced by Plant-Parasitic Nematodes.</title>
        <authorList>
            <person name="Vasilenko O.V."/>
            <person name="Starodumova I.P."/>
            <person name="Tarlachkov S.V."/>
            <person name="Dorofeeva L.V."/>
            <person name="Evtushenko L.I."/>
        </authorList>
    </citation>
    <scope>NUCLEOTIDE SEQUENCE [LARGE SCALE GENOMIC DNA]</scope>
    <source>
        <strain evidence="2 3">VKM Ac-2596</strain>
    </source>
</reference>
<accession>A0A162GMC6</accession>